<reference evidence="5 6" key="1">
    <citation type="submission" date="2006-03" db="EMBL/GenBank/DDBJ databases">
        <authorList>
            <person name="Giovannoni S.J."/>
            <person name="Cho J.-C."/>
            <person name="Ferriera S."/>
            <person name="Johnson J."/>
            <person name="Kravitz S."/>
            <person name="Halpern A."/>
            <person name="Remington K."/>
            <person name="Beeson K."/>
            <person name="Tran B."/>
            <person name="Rogers Y.-H."/>
            <person name="Friedman R."/>
            <person name="Venter J.C."/>
        </authorList>
    </citation>
    <scope>NUCLEOTIDE SEQUENCE [LARGE SCALE GENOMIC DNA]</scope>
    <source>
        <strain evidence="5 6">HTCC2207</strain>
    </source>
</reference>
<dbReference type="Proteomes" id="UP000005555">
    <property type="component" value="Unassembled WGS sequence"/>
</dbReference>
<evidence type="ECO:0000256" key="1">
    <source>
        <dbReference type="ARBA" id="ARBA00006432"/>
    </source>
</evidence>
<dbReference type="PANTHER" id="PTHR43201">
    <property type="entry name" value="ACYL-COA SYNTHETASE"/>
    <property type="match status" value="1"/>
</dbReference>
<dbReference type="Pfam" id="PF13193">
    <property type="entry name" value="AMP-binding_C"/>
    <property type="match status" value="1"/>
</dbReference>
<dbReference type="OrthoDB" id="9047442at2"/>
<dbReference type="eggNOG" id="COG0318">
    <property type="taxonomic scope" value="Bacteria"/>
</dbReference>
<keyword evidence="6" id="KW-1185">Reference proteome</keyword>
<organism evidence="5 6">
    <name type="scientific">gamma proteobacterium HTCC2207</name>
    <dbReference type="NCBI Taxonomy" id="314287"/>
    <lineage>
        <taxon>Bacteria</taxon>
        <taxon>Pseudomonadati</taxon>
        <taxon>Pseudomonadota</taxon>
        <taxon>Gammaproteobacteria</taxon>
        <taxon>Cellvibrionales</taxon>
        <taxon>Porticoccaceae</taxon>
        <taxon>SAR92 clade</taxon>
    </lineage>
</organism>
<name>Q1YQZ2_9GAMM</name>
<dbReference type="PANTHER" id="PTHR43201:SF5">
    <property type="entry name" value="MEDIUM-CHAIN ACYL-COA LIGASE ACSF2, MITOCHONDRIAL"/>
    <property type="match status" value="1"/>
</dbReference>
<dbReference type="Gene3D" id="3.30.300.30">
    <property type="match status" value="1"/>
</dbReference>
<dbReference type="CDD" id="cd17631">
    <property type="entry name" value="FACL_FadD13-like"/>
    <property type="match status" value="1"/>
</dbReference>
<dbReference type="NCBIfam" id="NF004837">
    <property type="entry name" value="PRK06187.1"/>
    <property type="match status" value="1"/>
</dbReference>
<dbReference type="STRING" id="314287.GB2207_04229"/>
<evidence type="ECO:0000259" key="4">
    <source>
        <dbReference type="Pfam" id="PF13193"/>
    </source>
</evidence>
<evidence type="ECO:0000256" key="2">
    <source>
        <dbReference type="ARBA" id="ARBA00022598"/>
    </source>
</evidence>
<dbReference type="InterPro" id="IPR025110">
    <property type="entry name" value="AMP-bd_C"/>
</dbReference>
<proteinExistence type="inferred from homology"/>
<comment type="similarity">
    <text evidence="1">Belongs to the ATP-dependent AMP-binding enzyme family.</text>
</comment>
<accession>Q1YQZ2</accession>
<dbReference type="FunFam" id="3.30.300.30:FF:000008">
    <property type="entry name" value="2,3-dihydroxybenzoate-AMP ligase"/>
    <property type="match status" value="1"/>
</dbReference>
<dbReference type="InterPro" id="IPR020845">
    <property type="entry name" value="AMP-binding_CS"/>
</dbReference>
<dbReference type="AlphaFoldDB" id="Q1YQZ2"/>
<dbReference type="SUPFAM" id="SSF56801">
    <property type="entry name" value="Acetyl-CoA synthetase-like"/>
    <property type="match status" value="1"/>
</dbReference>
<dbReference type="PROSITE" id="PS00455">
    <property type="entry name" value="AMP_BINDING"/>
    <property type="match status" value="1"/>
</dbReference>
<dbReference type="GO" id="GO:0031956">
    <property type="term" value="F:medium-chain fatty acid-CoA ligase activity"/>
    <property type="evidence" value="ECO:0007669"/>
    <property type="project" value="TreeGrafter"/>
</dbReference>
<dbReference type="InterPro" id="IPR000873">
    <property type="entry name" value="AMP-dep_synth/lig_dom"/>
</dbReference>
<dbReference type="Pfam" id="PF00501">
    <property type="entry name" value="AMP-binding"/>
    <property type="match status" value="1"/>
</dbReference>
<feature type="domain" description="AMP-dependent synthetase/ligase" evidence="3">
    <location>
        <begin position="18"/>
        <end position="372"/>
    </location>
</feature>
<evidence type="ECO:0000313" key="5">
    <source>
        <dbReference type="EMBL" id="EAS46816.1"/>
    </source>
</evidence>
<dbReference type="GO" id="GO:0006631">
    <property type="term" value="P:fatty acid metabolic process"/>
    <property type="evidence" value="ECO:0007669"/>
    <property type="project" value="TreeGrafter"/>
</dbReference>
<keyword evidence="2" id="KW-0436">Ligase</keyword>
<evidence type="ECO:0000259" key="3">
    <source>
        <dbReference type="Pfam" id="PF00501"/>
    </source>
</evidence>
<evidence type="ECO:0000313" key="6">
    <source>
        <dbReference type="Proteomes" id="UP000005555"/>
    </source>
</evidence>
<dbReference type="HOGENOM" id="CLU_000022_59_7_6"/>
<protein>
    <submittedName>
        <fullName evidence="5">Acyl-CoA synthetase</fullName>
    </submittedName>
</protein>
<dbReference type="InterPro" id="IPR042099">
    <property type="entry name" value="ANL_N_sf"/>
</dbReference>
<comment type="caution">
    <text evidence="5">The sequence shown here is derived from an EMBL/GenBank/DDBJ whole genome shotgun (WGS) entry which is preliminary data.</text>
</comment>
<sequence>MFHKQVVNIGMGQTILKSAELFSQDPALRFEGKVQTYADLSDRIRKLAAVLSQLGVSRGDRVGYMGLNHPCFLEAVYACSCLGAIFVPLNFRLTPSEAGFIIDDSGIQIVLADDACTAILDKQKQELSVQHYLAIESDRPGWQSLENLLATAAPIETVTAIEADDVALIMYTSGTTGLPKGAMLTHGNIFWNTVNVSLLEESMVGASLTCAPLFHIGGLNVTTHISLVRGVAVVLHRSFDAGAVLHDIEKYQVSTMFGAPTMFTMMSQHEAFASTDFSSVISFNVGSAPVPLPLLNIYASRGVTFCQGYGLTETSPYVTVLGSKFATSKIGSAGQSLMFTSVRIVDGRGQTVANGERGEIWIKGPNVMKGYWNRPEATAEAVDEDGWFHSGDVGYFDDDNFLFICDRIKDMVISGGENIYPAEVESVLFEHSAIAEVAVIGVPDDKWGELLVAVVVLHEGTTLDLEELQGFVGGKLARYKLPRKLHLVDALPRNPAGKVKKFILKQQMTEAV</sequence>
<dbReference type="EMBL" id="AAPI01000005">
    <property type="protein sequence ID" value="EAS46816.1"/>
    <property type="molecule type" value="Genomic_DNA"/>
</dbReference>
<feature type="domain" description="AMP-binding enzyme C-terminal" evidence="4">
    <location>
        <begin position="423"/>
        <end position="498"/>
    </location>
</feature>
<gene>
    <name evidence="5" type="ORF">GB2207_04229</name>
</gene>
<dbReference type="Gene3D" id="3.40.50.12780">
    <property type="entry name" value="N-terminal domain of ligase-like"/>
    <property type="match status" value="1"/>
</dbReference>
<dbReference type="InterPro" id="IPR045851">
    <property type="entry name" value="AMP-bd_C_sf"/>
</dbReference>